<evidence type="ECO:0000313" key="1">
    <source>
        <dbReference type="EMBL" id="CAJ2641621.1"/>
    </source>
</evidence>
<comment type="caution">
    <text evidence="1">The sequence shown here is derived from an EMBL/GenBank/DDBJ whole genome shotgun (WGS) entry which is preliminary data.</text>
</comment>
<keyword evidence="2" id="KW-1185">Reference proteome</keyword>
<dbReference type="EMBL" id="CASHSV030000024">
    <property type="protein sequence ID" value="CAJ2641621.1"/>
    <property type="molecule type" value="Genomic_DNA"/>
</dbReference>
<sequence>MCMLKVANSRDKVVIKRENINDSPTLSTEMIFPGLNRDREMSAMISALTHIVSGDVPNTNVGDNNIHYNAIDERLGFTTNINMSSSSTTPSLSSSSNYVTNSSLKRTRDEDEDRSFGDQFLLQGGYSPALPTNAESSRNRTTTTRVTTAREMGNAVYEYKRTENVVREGEEKRKYRGVRQRPWGKWAAEIRDPFKAARVWLGTFETAEAAARAYDEAALRFRGNKAKLNFPENVTLRQPPTTSSTNQSNVLNSNSLNSIVSITTSTDPVVHTRPFTSSQPSTNFYDRFQFPGIPSTRNVYDDNVILTSTMASHLQSSSSSASSLSSPSAFASSMQANTSVSSFYSTQLPPWSASDHSSSSSR</sequence>
<organism evidence="1 2">
    <name type="scientific">Trifolium pratense</name>
    <name type="common">Red clover</name>
    <dbReference type="NCBI Taxonomy" id="57577"/>
    <lineage>
        <taxon>Eukaryota</taxon>
        <taxon>Viridiplantae</taxon>
        <taxon>Streptophyta</taxon>
        <taxon>Embryophyta</taxon>
        <taxon>Tracheophyta</taxon>
        <taxon>Spermatophyta</taxon>
        <taxon>Magnoliopsida</taxon>
        <taxon>eudicotyledons</taxon>
        <taxon>Gunneridae</taxon>
        <taxon>Pentapetalae</taxon>
        <taxon>rosids</taxon>
        <taxon>fabids</taxon>
        <taxon>Fabales</taxon>
        <taxon>Fabaceae</taxon>
        <taxon>Papilionoideae</taxon>
        <taxon>50 kb inversion clade</taxon>
        <taxon>NPAAA clade</taxon>
        <taxon>Hologalegina</taxon>
        <taxon>IRL clade</taxon>
        <taxon>Trifolieae</taxon>
        <taxon>Trifolium</taxon>
    </lineage>
</organism>
<dbReference type="Proteomes" id="UP001177021">
    <property type="component" value="Unassembled WGS sequence"/>
</dbReference>
<evidence type="ECO:0000313" key="2">
    <source>
        <dbReference type="Proteomes" id="UP001177021"/>
    </source>
</evidence>
<proteinExistence type="predicted"/>
<reference evidence="1" key="1">
    <citation type="submission" date="2023-10" db="EMBL/GenBank/DDBJ databases">
        <authorList>
            <person name="Rodriguez Cubillos JULIANA M."/>
            <person name="De Vega J."/>
        </authorList>
    </citation>
    <scope>NUCLEOTIDE SEQUENCE</scope>
</reference>
<accession>A0ACB0JBJ0</accession>
<protein>
    <submittedName>
        <fullName evidence="1">Uncharacterized protein</fullName>
    </submittedName>
</protein>
<gene>
    <name evidence="1" type="ORF">MILVUS5_LOCUS11228</name>
</gene>
<name>A0ACB0JBJ0_TRIPR</name>